<evidence type="ECO:0000313" key="2">
    <source>
        <dbReference type="Proteomes" id="UP001152024"/>
    </source>
</evidence>
<dbReference type="Proteomes" id="UP001152024">
    <property type="component" value="Unassembled WGS sequence"/>
</dbReference>
<sequence>MPSTKNTSVQKPGQHLGCNVMAKPTAADQKPGYPLGCNIMKQPAQKPGYPLGCTIIDLTTKNAKPTTDNAMVKRSLSNDDLEEDGDDMARRGFNGLFTFALTWLLVTGRRHDEAIFFAGCSLSSQLRWEKDAY</sequence>
<proteinExistence type="predicted"/>
<keyword evidence="2" id="KW-1185">Reference proteome</keyword>
<evidence type="ECO:0000313" key="1">
    <source>
        <dbReference type="EMBL" id="KAJ4123285.1"/>
    </source>
</evidence>
<accession>A0ABQ8R2V0</accession>
<protein>
    <submittedName>
        <fullName evidence="1">Uncharacterized protein</fullName>
    </submittedName>
</protein>
<reference evidence="1" key="1">
    <citation type="submission" date="2022-09" db="EMBL/GenBank/DDBJ databases">
        <title>Fusarium specimens isolated from Avocado Roots.</title>
        <authorList>
            <person name="Stajich J."/>
            <person name="Roper C."/>
            <person name="Heimlech-Rivalta G."/>
        </authorList>
    </citation>
    <scope>NUCLEOTIDE SEQUENCE</scope>
    <source>
        <strain evidence="1">CF00095</strain>
    </source>
</reference>
<name>A0ABQ8R2V0_FUSEQ</name>
<gene>
    <name evidence="1" type="ORF">NW768_009819</name>
</gene>
<dbReference type="EMBL" id="JAOQBH010000017">
    <property type="protein sequence ID" value="KAJ4123285.1"/>
    <property type="molecule type" value="Genomic_DNA"/>
</dbReference>
<comment type="caution">
    <text evidence="1">The sequence shown here is derived from an EMBL/GenBank/DDBJ whole genome shotgun (WGS) entry which is preliminary data.</text>
</comment>
<organism evidence="1 2">
    <name type="scientific">Fusarium equiseti</name>
    <name type="common">Fusarium scirpi</name>
    <dbReference type="NCBI Taxonomy" id="61235"/>
    <lineage>
        <taxon>Eukaryota</taxon>
        <taxon>Fungi</taxon>
        <taxon>Dikarya</taxon>
        <taxon>Ascomycota</taxon>
        <taxon>Pezizomycotina</taxon>
        <taxon>Sordariomycetes</taxon>
        <taxon>Hypocreomycetidae</taxon>
        <taxon>Hypocreales</taxon>
        <taxon>Nectriaceae</taxon>
        <taxon>Fusarium</taxon>
        <taxon>Fusarium incarnatum-equiseti species complex</taxon>
    </lineage>
</organism>